<dbReference type="GO" id="GO:0005768">
    <property type="term" value="C:endosome"/>
    <property type="evidence" value="ECO:0007669"/>
    <property type="project" value="TreeGrafter"/>
</dbReference>
<keyword evidence="4" id="KW-0812">Transmembrane</keyword>
<dbReference type="GO" id="GO:0000139">
    <property type="term" value="C:Golgi membrane"/>
    <property type="evidence" value="ECO:0007669"/>
    <property type="project" value="UniProtKB-SubCell"/>
</dbReference>
<accession>A0A8T0KDD5</accession>
<dbReference type="EMBL" id="JABFOF010000005">
    <property type="protein sequence ID" value="KAG2397501.1"/>
    <property type="molecule type" value="Genomic_DNA"/>
</dbReference>
<dbReference type="GO" id="GO:0005802">
    <property type="term" value="C:trans-Golgi network"/>
    <property type="evidence" value="ECO:0007669"/>
    <property type="project" value="TreeGrafter"/>
</dbReference>
<dbReference type="PANTHER" id="PTHR31311">
    <property type="entry name" value="XYLOGLUCAN 6-XYLOSYLTRANSFERASE 5-RELATED-RELATED"/>
    <property type="match status" value="1"/>
</dbReference>
<dbReference type="GO" id="GO:0009969">
    <property type="term" value="P:xyloglucan biosynthetic process"/>
    <property type="evidence" value="ECO:0007669"/>
    <property type="project" value="TreeGrafter"/>
</dbReference>
<evidence type="ECO:0000256" key="4">
    <source>
        <dbReference type="ARBA" id="ARBA00022968"/>
    </source>
</evidence>
<comment type="subcellular location">
    <subcellularLocation>
        <location evidence="1">Golgi apparatus membrane</location>
        <topology evidence="1">Single-pass type II membrane protein</topology>
    </subcellularLocation>
</comment>
<proteinExistence type="predicted"/>
<reference evidence="6 7" key="1">
    <citation type="submission" date="2020-05" db="EMBL/GenBank/DDBJ databases">
        <title>Vigna angularis (adzuki bean) Var. LongXiaoDou No. 4 denovo assembly.</title>
        <authorList>
            <person name="Xiang H."/>
        </authorList>
    </citation>
    <scope>NUCLEOTIDE SEQUENCE [LARGE SCALE GENOMIC DNA]</scope>
    <source>
        <tissue evidence="6">Leaf</tissue>
    </source>
</reference>
<dbReference type="PANTHER" id="PTHR31311:SF13">
    <property type="entry name" value="XYLOGLUCAN 6-XYLOSYLTRANSFERASE 5-RELATED"/>
    <property type="match status" value="1"/>
</dbReference>
<keyword evidence="4" id="KW-0735">Signal-anchor</keyword>
<comment type="caution">
    <text evidence="6">The sequence shown here is derived from an EMBL/GenBank/DDBJ whole genome shotgun (WGS) entry which is preliminary data.</text>
</comment>
<dbReference type="InterPro" id="IPR008630">
    <property type="entry name" value="Glyco_trans_34"/>
</dbReference>
<evidence type="ECO:0000256" key="5">
    <source>
        <dbReference type="ARBA" id="ARBA00023034"/>
    </source>
</evidence>
<dbReference type="Pfam" id="PF05637">
    <property type="entry name" value="Glyco_transf_34"/>
    <property type="match status" value="1"/>
</dbReference>
<evidence type="ECO:0000313" key="7">
    <source>
        <dbReference type="Proteomes" id="UP000743370"/>
    </source>
</evidence>
<name>A0A8T0KDD5_PHAAN</name>
<evidence type="ECO:0000256" key="3">
    <source>
        <dbReference type="ARBA" id="ARBA00022679"/>
    </source>
</evidence>
<evidence type="ECO:0000313" key="6">
    <source>
        <dbReference type="EMBL" id="KAG2397501.1"/>
    </source>
</evidence>
<evidence type="ECO:0000256" key="2">
    <source>
        <dbReference type="ARBA" id="ARBA00022676"/>
    </source>
</evidence>
<keyword evidence="2" id="KW-0328">Glycosyltransferase</keyword>
<dbReference type="Proteomes" id="UP000743370">
    <property type="component" value="Unassembled WGS sequence"/>
</dbReference>
<organism evidence="6 7">
    <name type="scientific">Phaseolus angularis</name>
    <name type="common">Azuki bean</name>
    <name type="synonym">Vigna angularis</name>
    <dbReference type="NCBI Taxonomy" id="3914"/>
    <lineage>
        <taxon>Eukaryota</taxon>
        <taxon>Viridiplantae</taxon>
        <taxon>Streptophyta</taxon>
        <taxon>Embryophyta</taxon>
        <taxon>Tracheophyta</taxon>
        <taxon>Spermatophyta</taxon>
        <taxon>Magnoliopsida</taxon>
        <taxon>eudicotyledons</taxon>
        <taxon>Gunneridae</taxon>
        <taxon>Pentapetalae</taxon>
        <taxon>rosids</taxon>
        <taxon>fabids</taxon>
        <taxon>Fabales</taxon>
        <taxon>Fabaceae</taxon>
        <taxon>Papilionoideae</taxon>
        <taxon>50 kb inversion clade</taxon>
        <taxon>NPAAA clade</taxon>
        <taxon>indigoferoid/millettioid clade</taxon>
        <taxon>Phaseoleae</taxon>
        <taxon>Vigna</taxon>
    </lineage>
</organism>
<dbReference type="AlphaFoldDB" id="A0A8T0KDD5"/>
<evidence type="ECO:0000256" key="1">
    <source>
        <dbReference type="ARBA" id="ARBA00004323"/>
    </source>
</evidence>
<gene>
    <name evidence="6" type="ORF">HKW66_Vig0142630</name>
</gene>
<keyword evidence="5" id="KW-0333">Golgi apparatus</keyword>
<keyword evidence="3" id="KW-0808">Transferase</keyword>
<protein>
    <submittedName>
        <fullName evidence="6">Xyloglucan 6-xylosyltransferase</fullName>
    </submittedName>
</protein>
<dbReference type="GO" id="GO:0016758">
    <property type="term" value="F:hexosyltransferase activity"/>
    <property type="evidence" value="ECO:0007669"/>
    <property type="project" value="TreeGrafter"/>
</dbReference>
<sequence length="181" mass="20350">MTFNNIKITILCGFVTILVLRGTIGVNLGSSDSDAVNQNLIKETNHILAEIRSDVDPSDPDDQGKPHILLITTSPPKPYDNPIGDHDLLKSIKKEIDYCRLHGIEIVYNLAHLDVELTGYWAKFSMAMNEARFGFLWVYAISCKFRRRRLVEKLAFLFLIVHGGGKCDLVVRKKLIALAVV</sequence>